<gene>
    <name evidence="2" type="ORF">B0H16DRAFT_1460713</name>
</gene>
<proteinExistence type="predicted"/>
<feature type="compositionally biased region" description="Low complexity" evidence="1">
    <location>
        <begin position="96"/>
        <end position="119"/>
    </location>
</feature>
<accession>A0AAD7IVG6</accession>
<reference evidence="2" key="1">
    <citation type="submission" date="2023-03" db="EMBL/GenBank/DDBJ databases">
        <title>Massive genome expansion in bonnet fungi (Mycena s.s.) driven by repeated elements and novel gene families across ecological guilds.</title>
        <authorList>
            <consortium name="Lawrence Berkeley National Laboratory"/>
            <person name="Harder C.B."/>
            <person name="Miyauchi S."/>
            <person name="Viragh M."/>
            <person name="Kuo A."/>
            <person name="Thoen E."/>
            <person name="Andreopoulos B."/>
            <person name="Lu D."/>
            <person name="Skrede I."/>
            <person name="Drula E."/>
            <person name="Henrissat B."/>
            <person name="Morin E."/>
            <person name="Kohler A."/>
            <person name="Barry K."/>
            <person name="LaButti K."/>
            <person name="Morin E."/>
            <person name="Salamov A."/>
            <person name="Lipzen A."/>
            <person name="Mereny Z."/>
            <person name="Hegedus B."/>
            <person name="Baldrian P."/>
            <person name="Stursova M."/>
            <person name="Weitz H."/>
            <person name="Taylor A."/>
            <person name="Grigoriev I.V."/>
            <person name="Nagy L.G."/>
            <person name="Martin F."/>
            <person name="Kauserud H."/>
        </authorList>
    </citation>
    <scope>NUCLEOTIDE SEQUENCE</scope>
    <source>
        <strain evidence="2">CBHHK182m</strain>
    </source>
</reference>
<name>A0AAD7IVG6_9AGAR</name>
<keyword evidence="3" id="KW-1185">Reference proteome</keyword>
<sequence>MPAAQPLRSAAYRRDFHRQRALRRDQGPNGGRFRTFGAVAIAHPIVTFIPNRAAPVYSLAQNDGTLIQSYHPSTIQTTPPIRNAAERAKPAISKPSTATMSSSASAASGARARTSTATRGKTPRPPKLTAEEDLMRRIRARAATQRAEAKVRTGREGGTHVALIDPRVAGIPNEPRISSEIAYFAVMSIQLSLKSSVGVVVPQNPWLILTNSSLTTAEKKAAKDAEEDLLLANHYFERIGRRVRIHEFAVQRHLKAPTKTSLSLVISTWDDLERAQMQTPPPLDTAVDVKAAIARGRRLAFGEESSEAEHAWAYDPTSTENTGVGPIGHMQGETVEHAWVSAADNSSVADSDECEGAAYTTVEEAELALEQIQAIARRVRPEHRCPYSLD</sequence>
<dbReference type="Proteomes" id="UP001215598">
    <property type="component" value="Unassembled WGS sequence"/>
</dbReference>
<dbReference type="EMBL" id="JARKIB010000065">
    <property type="protein sequence ID" value="KAJ7750614.1"/>
    <property type="molecule type" value="Genomic_DNA"/>
</dbReference>
<protein>
    <submittedName>
        <fullName evidence="2">Uncharacterized protein</fullName>
    </submittedName>
</protein>
<feature type="region of interest" description="Disordered" evidence="1">
    <location>
        <begin position="86"/>
        <end position="127"/>
    </location>
</feature>
<evidence type="ECO:0000313" key="2">
    <source>
        <dbReference type="EMBL" id="KAJ7750614.1"/>
    </source>
</evidence>
<organism evidence="2 3">
    <name type="scientific">Mycena metata</name>
    <dbReference type="NCBI Taxonomy" id="1033252"/>
    <lineage>
        <taxon>Eukaryota</taxon>
        <taxon>Fungi</taxon>
        <taxon>Dikarya</taxon>
        <taxon>Basidiomycota</taxon>
        <taxon>Agaricomycotina</taxon>
        <taxon>Agaricomycetes</taxon>
        <taxon>Agaricomycetidae</taxon>
        <taxon>Agaricales</taxon>
        <taxon>Marasmiineae</taxon>
        <taxon>Mycenaceae</taxon>
        <taxon>Mycena</taxon>
    </lineage>
</organism>
<evidence type="ECO:0000313" key="3">
    <source>
        <dbReference type="Proteomes" id="UP001215598"/>
    </source>
</evidence>
<evidence type="ECO:0000256" key="1">
    <source>
        <dbReference type="SAM" id="MobiDB-lite"/>
    </source>
</evidence>
<comment type="caution">
    <text evidence="2">The sequence shown here is derived from an EMBL/GenBank/DDBJ whole genome shotgun (WGS) entry which is preliminary data.</text>
</comment>
<dbReference type="AlphaFoldDB" id="A0AAD7IVG6"/>